<evidence type="ECO:0000313" key="8">
    <source>
        <dbReference type="EMBL" id="ULN52494.1"/>
    </source>
</evidence>
<sequence length="390" mass="40831">MSDTDSVSVRRRTRVMVLGAGQLGSELITALQHLGAEVIAVDPPAAPPTPADEHRVATLTDTEELSATINRAGPDVVVAVTDQVSVEALRLAAQSGQAAVVPSARSVRLAADREQMRRLVTEELGVPTVPFWFAGSAQELAAVAERAGYPLVVSPVGVSTPGVGQSVLVRPDDVEPAWRRALAADGQIERVLGESVLQVDYEMTQLVFADDADTVEFCAPIGHRPTADGRGLESWQPQPMSEIAVDAARSVAARIVRALGGRGLFAVHLAIRDDEVYFRDAGVFPTDAGLVTLRTQRLSQFELAARAVLGLPADTLLVSPGAARLRYRNGELGAPPAAGLAAALAVPETDVRVFGEGCRVGALLATAGDVEAACGRVDDAADALSGMFAR</sequence>
<dbReference type="InterPro" id="IPR013815">
    <property type="entry name" value="ATP_grasp_subdomain_1"/>
</dbReference>
<evidence type="ECO:0000313" key="9">
    <source>
        <dbReference type="Proteomes" id="UP001055200"/>
    </source>
</evidence>
<dbReference type="EC" id="2.1.2.-" evidence="8"/>
<evidence type="ECO:0000259" key="7">
    <source>
        <dbReference type="PROSITE" id="PS50975"/>
    </source>
</evidence>
<accession>A0ABY3U501</accession>
<feature type="domain" description="ATP-grasp" evidence="7">
    <location>
        <begin position="118"/>
        <end position="309"/>
    </location>
</feature>
<dbReference type="PROSITE" id="PS50975">
    <property type="entry name" value="ATP_GRASP"/>
    <property type="match status" value="1"/>
</dbReference>
<keyword evidence="1" id="KW-0436">Ligase</keyword>
<comment type="pathway">
    <text evidence="5">Purine metabolism.</text>
</comment>
<dbReference type="InterPro" id="IPR003135">
    <property type="entry name" value="ATP-grasp_carboxylate-amine"/>
</dbReference>
<dbReference type="SUPFAM" id="SSF56059">
    <property type="entry name" value="Glutathione synthetase ATP-binding domain-like"/>
    <property type="match status" value="1"/>
</dbReference>
<proteinExistence type="predicted"/>
<dbReference type="RefSeq" id="WP_240170766.1">
    <property type="nucleotide sequence ID" value="NZ_CP092365.1"/>
</dbReference>
<gene>
    <name evidence="8" type="primary">purT</name>
    <name evidence="8" type="ORF">MIU77_16905</name>
</gene>
<reference evidence="8" key="1">
    <citation type="submission" date="2022-08" db="EMBL/GenBank/DDBJ databases">
        <title>Complete genome sequence of 14 non-tuberculosis mycobacteria type-strains.</title>
        <authorList>
            <person name="Igarashi Y."/>
            <person name="Osugi A."/>
            <person name="Mitarai S."/>
        </authorList>
    </citation>
    <scope>NUCLEOTIDE SEQUENCE</scope>
    <source>
        <strain evidence="8">DSM 45575</strain>
    </source>
</reference>
<name>A0ABY3U501_9MYCO</name>
<protein>
    <submittedName>
        <fullName evidence="8">Formate-dependent phosphoribosylglycinamide formyltransferase</fullName>
        <ecNumber evidence="8">2.1.2.-</ecNumber>
    </submittedName>
</protein>
<dbReference type="GO" id="GO:0016740">
    <property type="term" value="F:transferase activity"/>
    <property type="evidence" value="ECO:0007669"/>
    <property type="project" value="UniProtKB-KW"/>
</dbReference>
<dbReference type="Gene3D" id="3.30.1490.20">
    <property type="entry name" value="ATP-grasp fold, A domain"/>
    <property type="match status" value="1"/>
</dbReference>
<dbReference type="Gene3D" id="3.40.50.20">
    <property type="match status" value="1"/>
</dbReference>
<organism evidence="8 9">
    <name type="scientific">Mycolicibacillus parakoreensis</name>
    <dbReference type="NCBI Taxonomy" id="1069221"/>
    <lineage>
        <taxon>Bacteria</taxon>
        <taxon>Bacillati</taxon>
        <taxon>Actinomycetota</taxon>
        <taxon>Actinomycetes</taxon>
        <taxon>Mycobacteriales</taxon>
        <taxon>Mycobacteriaceae</taxon>
        <taxon>Mycolicibacillus</taxon>
    </lineage>
</organism>
<evidence type="ECO:0000256" key="3">
    <source>
        <dbReference type="ARBA" id="ARBA00022755"/>
    </source>
</evidence>
<keyword evidence="3" id="KW-0658">Purine biosynthesis</keyword>
<keyword evidence="2 6" id="KW-0547">Nucleotide-binding</keyword>
<keyword evidence="9" id="KW-1185">Reference proteome</keyword>
<keyword evidence="8" id="KW-0808">Transferase</keyword>
<evidence type="ECO:0000256" key="2">
    <source>
        <dbReference type="ARBA" id="ARBA00022741"/>
    </source>
</evidence>
<dbReference type="InterPro" id="IPR011761">
    <property type="entry name" value="ATP-grasp"/>
</dbReference>
<dbReference type="Pfam" id="PF22660">
    <property type="entry name" value="RS_preATP-grasp-like"/>
    <property type="match status" value="1"/>
</dbReference>
<evidence type="ECO:0000256" key="1">
    <source>
        <dbReference type="ARBA" id="ARBA00022598"/>
    </source>
</evidence>
<dbReference type="PANTHER" id="PTHR43055:SF1">
    <property type="entry name" value="FORMATE-DEPENDENT PHOSPHORIBOSYLGLYCINAMIDE FORMYLTRANSFERASE"/>
    <property type="match status" value="1"/>
</dbReference>
<dbReference type="PANTHER" id="PTHR43055">
    <property type="entry name" value="FORMATE-DEPENDENT PHOSPHORIBOSYLGLYCINAMIDE FORMYLTRANSFERASE"/>
    <property type="match status" value="1"/>
</dbReference>
<dbReference type="InterPro" id="IPR054350">
    <property type="entry name" value="PurT/PurK_preATP-grasp"/>
</dbReference>
<evidence type="ECO:0000256" key="5">
    <source>
        <dbReference type="ARBA" id="ARBA00025704"/>
    </source>
</evidence>
<dbReference type="Pfam" id="PF02222">
    <property type="entry name" value="ATP-grasp"/>
    <property type="match status" value="1"/>
</dbReference>
<dbReference type="Gene3D" id="3.30.470.20">
    <property type="entry name" value="ATP-grasp fold, B domain"/>
    <property type="match status" value="1"/>
</dbReference>
<dbReference type="Proteomes" id="UP001055200">
    <property type="component" value="Chromosome"/>
</dbReference>
<keyword evidence="4 6" id="KW-0067">ATP-binding</keyword>
<dbReference type="InterPro" id="IPR016185">
    <property type="entry name" value="PreATP-grasp_dom_sf"/>
</dbReference>
<dbReference type="NCBIfam" id="NF006766">
    <property type="entry name" value="PRK09288.1"/>
    <property type="match status" value="1"/>
</dbReference>
<dbReference type="EMBL" id="CP092365">
    <property type="protein sequence ID" value="ULN52494.1"/>
    <property type="molecule type" value="Genomic_DNA"/>
</dbReference>
<evidence type="ECO:0000256" key="6">
    <source>
        <dbReference type="PROSITE-ProRule" id="PRU00409"/>
    </source>
</evidence>
<evidence type="ECO:0000256" key="4">
    <source>
        <dbReference type="ARBA" id="ARBA00022840"/>
    </source>
</evidence>
<dbReference type="SUPFAM" id="SSF52440">
    <property type="entry name" value="PreATP-grasp domain"/>
    <property type="match status" value="1"/>
</dbReference>